<keyword evidence="3" id="KW-1185">Reference proteome</keyword>
<reference evidence="2 3" key="1">
    <citation type="submission" date="2019-07" db="EMBL/GenBank/DDBJ databases">
        <title>Luteimonas sp. YD-1 nov., isolated from acidic soil.</title>
        <authorList>
            <person name="Zhou J."/>
        </authorList>
    </citation>
    <scope>NUCLEOTIDE SEQUENCE [LARGE SCALE GENOMIC DNA]</scope>
    <source>
        <strain evidence="2 3">YD-1</strain>
    </source>
</reference>
<feature type="signal peptide" evidence="1">
    <location>
        <begin position="1"/>
        <end position="27"/>
    </location>
</feature>
<evidence type="ECO:0000313" key="3">
    <source>
        <dbReference type="Proteomes" id="UP000315949"/>
    </source>
</evidence>
<keyword evidence="1" id="KW-0732">Signal</keyword>
<sequence length="111" mass="11738">MHSLPAHTKTALILLLALPVVALPAAAGVLAQSAAASSAPPAEEVRADPGADAKVAAADPNERICKNMQVTGSRFGRKVCHTREQWDVIDGRTRDAMRDLESTPQGWNEGN</sequence>
<dbReference type="AlphaFoldDB" id="A0A5C5U5S8"/>
<feature type="chain" id="PRO_5022918809" evidence="1">
    <location>
        <begin position="28"/>
        <end position="111"/>
    </location>
</feature>
<dbReference type="OrthoDB" id="5739613at2"/>
<dbReference type="EMBL" id="VOHE01000002">
    <property type="protein sequence ID" value="TWT20915.1"/>
    <property type="molecule type" value="Genomic_DNA"/>
</dbReference>
<accession>A0A5C5U5S8</accession>
<protein>
    <submittedName>
        <fullName evidence="2">Uncharacterized protein</fullName>
    </submittedName>
</protein>
<evidence type="ECO:0000313" key="2">
    <source>
        <dbReference type="EMBL" id="TWT20915.1"/>
    </source>
</evidence>
<comment type="caution">
    <text evidence="2">The sequence shown here is derived from an EMBL/GenBank/DDBJ whole genome shotgun (WGS) entry which is preliminary data.</text>
</comment>
<name>A0A5C5U5S8_9GAMM</name>
<dbReference type="RefSeq" id="WP_146311797.1">
    <property type="nucleotide sequence ID" value="NZ_VOHE01000002.1"/>
</dbReference>
<evidence type="ECO:0000256" key="1">
    <source>
        <dbReference type="SAM" id="SignalP"/>
    </source>
</evidence>
<organism evidence="2 3">
    <name type="scientific">Luteimonas wenzhouensis</name>
    <dbReference type="NCBI Taxonomy" id="2599615"/>
    <lineage>
        <taxon>Bacteria</taxon>
        <taxon>Pseudomonadati</taxon>
        <taxon>Pseudomonadota</taxon>
        <taxon>Gammaproteobacteria</taxon>
        <taxon>Lysobacterales</taxon>
        <taxon>Lysobacteraceae</taxon>
        <taxon>Luteimonas</taxon>
    </lineage>
</organism>
<proteinExistence type="predicted"/>
<dbReference type="Proteomes" id="UP000315949">
    <property type="component" value="Unassembled WGS sequence"/>
</dbReference>
<gene>
    <name evidence="2" type="ORF">FQY79_06375</name>
</gene>